<organism evidence="2 3">
    <name type="scientific">Vibrio owensii</name>
    <dbReference type="NCBI Taxonomy" id="696485"/>
    <lineage>
        <taxon>Bacteria</taxon>
        <taxon>Pseudomonadati</taxon>
        <taxon>Pseudomonadota</taxon>
        <taxon>Gammaproteobacteria</taxon>
        <taxon>Vibrionales</taxon>
        <taxon>Vibrionaceae</taxon>
        <taxon>Vibrio</taxon>
    </lineage>
</organism>
<evidence type="ECO:0000313" key="2">
    <source>
        <dbReference type="EMBL" id="CAH1538016.1"/>
    </source>
</evidence>
<comment type="caution">
    <text evidence="2">The sequence shown here is derived from an EMBL/GenBank/DDBJ whole genome shotgun (WGS) entry which is preliminary data.</text>
</comment>
<dbReference type="Proteomes" id="UP001295420">
    <property type="component" value="Unassembled WGS sequence"/>
</dbReference>
<keyword evidence="1" id="KW-0472">Membrane</keyword>
<protein>
    <submittedName>
        <fullName evidence="2">Uncharacterized protein</fullName>
    </submittedName>
</protein>
<feature type="transmembrane region" description="Helical" evidence="1">
    <location>
        <begin position="23"/>
        <end position="43"/>
    </location>
</feature>
<dbReference type="AlphaFoldDB" id="A0AAU9Q9X2"/>
<evidence type="ECO:0000313" key="3">
    <source>
        <dbReference type="Proteomes" id="UP001295420"/>
    </source>
</evidence>
<reference evidence="2" key="1">
    <citation type="submission" date="2022-01" db="EMBL/GenBank/DDBJ databases">
        <authorList>
            <person name="Lagorce A."/>
        </authorList>
    </citation>
    <scope>NUCLEOTIDE SEQUENCE</scope>
    <source>
        <strain evidence="2">Th15_F1_D04</strain>
    </source>
</reference>
<keyword evidence="1" id="KW-0812">Transmembrane</keyword>
<proteinExistence type="predicted"/>
<keyword evidence="1" id="KW-1133">Transmembrane helix</keyword>
<feature type="transmembrane region" description="Helical" evidence="1">
    <location>
        <begin position="49"/>
        <end position="70"/>
    </location>
</feature>
<sequence>MIIIPRLKKRWNVLLPPWIRSEFIYLNLFFRLLVIINIGTFIIVSKSVFYIGFLFVPQTHLSLGDCLILIRLKTVQPTYRVNA</sequence>
<accession>A0AAU9Q9X2</accession>
<gene>
    <name evidence="2" type="ORF">THF1D04_50183</name>
</gene>
<evidence type="ECO:0000256" key="1">
    <source>
        <dbReference type="SAM" id="Phobius"/>
    </source>
</evidence>
<dbReference type="EMBL" id="CAKMTQ010000045">
    <property type="protein sequence ID" value="CAH1538016.1"/>
    <property type="molecule type" value="Genomic_DNA"/>
</dbReference>
<name>A0AAU9Q9X2_9VIBR</name>